<dbReference type="EC" id="2.7.11.1" evidence="1"/>
<keyword evidence="5" id="KW-0418">Kinase</keyword>
<evidence type="ECO:0000256" key="12">
    <source>
        <dbReference type="RuleBase" id="RU000304"/>
    </source>
</evidence>
<dbReference type="PROSITE" id="PS00107">
    <property type="entry name" value="PROTEIN_KINASE_ATP"/>
    <property type="match status" value="1"/>
</dbReference>
<dbReference type="PROSITE" id="PS00108">
    <property type="entry name" value="PROTEIN_KINASE_ST"/>
    <property type="match status" value="1"/>
</dbReference>
<feature type="binding site" evidence="11">
    <location>
        <position position="62"/>
    </location>
    <ligand>
        <name>ATP</name>
        <dbReference type="ChEBI" id="CHEBI:30616"/>
    </ligand>
</feature>
<dbReference type="InterPro" id="IPR017441">
    <property type="entry name" value="Protein_kinase_ATP_BS"/>
</dbReference>
<reference evidence="14" key="1">
    <citation type="submission" date="2025-08" db="UniProtKB">
        <authorList>
            <consortium name="Ensembl"/>
        </authorList>
    </citation>
    <scope>IDENTIFICATION</scope>
</reference>
<evidence type="ECO:0000256" key="3">
    <source>
        <dbReference type="ARBA" id="ARBA00022679"/>
    </source>
</evidence>
<keyword evidence="15" id="KW-1185">Reference proteome</keyword>
<evidence type="ECO:0000256" key="9">
    <source>
        <dbReference type="ARBA" id="ARBA00047899"/>
    </source>
</evidence>
<evidence type="ECO:0000256" key="11">
    <source>
        <dbReference type="PROSITE-ProRule" id="PRU10141"/>
    </source>
</evidence>
<evidence type="ECO:0000256" key="8">
    <source>
        <dbReference type="ARBA" id="ARBA00038181"/>
    </source>
</evidence>
<evidence type="ECO:0000256" key="2">
    <source>
        <dbReference type="ARBA" id="ARBA00022527"/>
    </source>
</evidence>
<dbReference type="InterPro" id="IPR008271">
    <property type="entry name" value="Ser/Thr_kinase_AS"/>
</dbReference>
<dbReference type="PROSITE" id="PS50011">
    <property type="entry name" value="PROTEIN_KINASE_DOM"/>
    <property type="match status" value="1"/>
</dbReference>
<dbReference type="GO" id="GO:0005524">
    <property type="term" value="F:ATP binding"/>
    <property type="evidence" value="ECO:0007669"/>
    <property type="project" value="UniProtKB-UniRule"/>
</dbReference>
<feature type="domain" description="Protein kinase" evidence="13">
    <location>
        <begin position="33"/>
        <end position="281"/>
    </location>
</feature>
<dbReference type="Proteomes" id="UP000694564">
    <property type="component" value="Chromosome 11"/>
</dbReference>
<dbReference type="InterPro" id="IPR011009">
    <property type="entry name" value="Kinase-like_dom_sf"/>
</dbReference>
<dbReference type="SUPFAM" id="SSF56112">
    <property type="entry name" value="Protein kinase-like (PK-like)"/>
    <property type="match status" value="1"/>
</dbReference>
<dbReference type="Gene3D" id="1.10.510.10">
    <property type="entry name" value="Transferase(Phosphotransferase) domain 1"/>
    <property type="match status" value="1"/>
</dbReference>
<keyword evidence="4 11" id="KW-0547">Nucleotide-binding</keyword>
<dbReference type="SMART" id="SM00220">
    <property type="entry name" value="S_TKc"/>
    <property type="match status" value="1"/>
</dbReference>
<evidence type="ECO:0000313" key="14">
    <source>
        <dbReference type="Ensembl" id="ENSSVLP00005015577.1"/>
    </source>
</evidence>
<keyword evidence="3" id="KW-0808">Transferase</keyword>
<dbReference type="Pfam" id="PF00069">
    <property type="entry name" value="Pkinase"/>
    <property type="match status" value="1"/>
</dbReference>
<evidence type="ECO:0000256" key="4">
    <source>
        <dbReference type="ARBA" id="ARBA00022741"/>
    </source>
</evidence>
<dbReference type="GO" id="GO:0035556">
    <property type="term" value="P:intracellular signal transduction"/>
    <property type="evidence" value="ECO:0007669"/>
    <property type="project" value="TreeGrafter"/>
</dbReference>
<dbReference type="GeneTree" id="ENSGT00940000167424"/>
<dbReference type="FunFam" id="1.10.510.10:FF:000571">
    <property type="entry name" value="Maternal embryonic leucine zipper kinase"/>
    <property type="match status" value="1"/>
</dbReference>
<evidence type="ECO:0000256" key="5">
    <source>
        <dbReference type="ARBA" id="ARBA00022777"/>
    </source>
</evidence>
<dbReference type="GO" id="GO:0004674">
    <property type="term" value="F:protein serine/threonine kinase activity"/>
    <property type="evidence" value="ECO:0007669"/>
    <property type="project" value="UniProtKB-KW"/>
</dbReference>
<dbReference type="OrthoDB" id="9632060at2759"/>
<protein>
    <recommendedName>
        <fullName evidence="1">non-specific serine/threonine protein kinase</fullName>
        <ecNumber evidence="1">2.7.11.1</ecNumber>
    </recommendedName>
</protein>
<comment type="catalytic activity">
    <reaction evidence="9">
        <text>L-threonyl-[protein] + ATP = O-phospho-L-threonyl-[protein] + ADP + H(+)</text>
        <dbReference type="Rhea" id="RHEA:46608"/>
        <dbReference type="Rhea" id="RHEA-COMP:11060"/>
        <dbReference type="Rhea" id="RHEA-COMP:11605"/>
        <dbReference type="ChEBI" id="CHEBI:15378"/>
        <dbReference type="ChEBI" id="CHEBI:30013"/>
        <dbReference type="ChEBI" id="CHEBI:30616"/>
        <dbReference type="ChEBI" id="CHEBI:61977"/>
        <dbReference type="ChEBI" id="CHEBI:456216"/>
        <dbReference type="EC" id="2.7.11.1"/>
    </reaction>
</comment>
<evidence type="ECO:0000256" key="7">
    <source>
        <dbReference type="ARBA" id="ARBA00037391"/>
    </source>
</evidence>
<dbReference type="InterPro" id="IPR000719">
    <property type="entry name" value="Prot_kinase_dom"/>
</dbReference>
<evidence type="ECO:0000256" key="1">
    <source>
        <dbReference type="ARBA" id="ARBA00012513"/>
    </source>
</evidence>
<accession>A0A8D2JGQ2</accession>
<evidence type="ECO:0000313" key="15">
    <source>
        <dbReference type="Proteomes" id="UP000694564"/>
    </source>
</evidence>
<dbReference type="PANTHER" id="PTHR24346:SF95">
    <property type="entry name" value="SPERM MOTILITY KINASE 3A"/>
    <property type="match status" value="1"/>
</dbReference>
<dbReference type="AlphaFoldDB" id="A0A8D2JGQ2"/>
<organism evidence="14 15">
    <name type="scientific">Sciurus vulgaris</name>
    <name type="common">Eurasian red squirrel</name>
    <dbReference type="NCBI Taxonomy" id="55149"/>
    <lineage>
        <taxon>Eukaryota</taxon>
        <taxon>Metazoa</taxon>
        <taxon>Chordata</taxon>
        <taxon>Craniata</taxon>
        <taxon>Vertebrata</taxon>
        <taxon>Euteleostomi</taxon>
        <taxon>Mammalia</taxon>
        <taxon>Eutheria</taxon>
        <taxon>Euarchontoglires</taxon>
        <taxon>Glires</taxon>
        <taxon>Rodentia</taxon>
        <taxon>Sciuromorpha</taxon>
        <taxon>Sciuridae</taxon>
        <taxon>Sciurinae</taxon>
        <taxon>Sciurini</taxon>
        <taxon>Sciurus</taxon>
    </lineage>
</organism>
<comment type="function">
    <text evidence="7">May play a role in sperm motility, especially in the regulation of flagellar function.</text>
</comment>
<comment type="catalytic activity">
    <reaction evidence="10">
        <text>L-seryl-[protein] + ATP = O-phospho-L-seryl-[protein] + ADP + H(+)</text>
        <dbReference type="Rhea" id="RHEA:17989"/>
        <dbReference type="Rhea" id="RHEA-COMP:9863"/>
        <dbReference type="Rhea" id="RHEA-COMP:11604"/>
        <dbReference type="ChEBI" id="CHEBI:15378"/>
        <dbReference type="ChEBI" id="CHEBI:29999"/>
        <dbReference type="ChEBI" id="CHEBI:30616"/>
        <dbReference type="ChEBI" id="CHEBI:83421"/>
        <dbReference type="ChEBI" id="CHEBI:456216"/>
        <dbReference type="EC" id="2.7.11.1"/>
    </reaction>
</comment>
<dbReference type="GO" id="GO:0005737">
    <property type="term" value="C:cytoplasm"/>
    <property type="evidence" value="ECO:0007669"/>
    <property type="project" value="TreeGrafter"/>
</dbReference>
<keyword evidence="2 12" id="KW-0723">Serine/threonine-protein kinase</keyword>
<evidence type="ECO:0000259" key="13">
    <source>
        <dbReference type="PROSITE" id="PS50011"/>
    </source>
</evidence>
<dbReference type="PANTHER" id="PTHR24346">
    <property type="entry name" value="MAP/MICROTUBULE AFFINITY-REGULATING KINASE"/>
    <property type="match status" value="1"/>
</dbReference>
<dbReference type="Ensembl" id="ENSSVLT00005017303.1">
    <property type="protein sequence ID" value="ENSSVLP00005015577.1"/>
    <property type="gene ID" value="ENSSVLG00005012488.1"/>
</dbReference>
<evidence type="ECO:0000256" key="6">
    <source>
        <dbReference type="ARBA" id="ARBA00022840"/>
    </source>
</evidence>
<proteinExistence type="inferred from homology"/>
<evidence type="ECO:0000256" key="10">
    <source>
        <dbReference type="ARBA" id="ARBA00048679"/>
    </source>
</evidence>
<comment type="similarity">
    <text evidence="8">Belongs to the protein kinase superfamily. CAMK Ser/Thr protein kinase family. Smok subfamily.</text>
</comment>
<keyword evidence="6 11" id="KW-0067">ATP-binding</keyword>
<reference evidence="14" key="2">
    <citation type="submission" date="2025-09" db="UniProtKB">
        <authorList>
            <consortium name="Ensembl"/>
        </authorList>
    </citation>
    <scope>IDENTIFICATION</scope>
</reference>
<name>A0A8D2JGQ2_SCIVU</name>
<sequence length="389" mass="43004">WAFGYPGFLEQNLMRTLWGKAEECSLPLSPIGVHVLRELGQGGFSQVLLARHLLTGAEVVVKVVPKTEGNQPVLLEPQWLMALEHPYVIQLFQVIETPSNIYIVMEHAGGGELRCCIPAAGGLKEDKARRTFRQMVCAVRHCHEQGIAHLDLKSENFVVDNRGGKVKLIDFGLSARVRPGQKLTSFWGTLPYRAPEIVLKQEYEGPPADVWSLGVTLFLMLTGRRPFKASTTKGLQRLIVQGNYELPAHLSQEARSLIQQMLTVDPAQRPTLEQVMGHPWLSQSEETLPGPCGQPPPTHPDPAIMTIIILTWWTGTCQGCTQTASAVRCATWLRLPHSQIPTHSASGSTGTLLCPHLPHTSETLCPRTLPPALLFPGLPPWLLGWQTCF</sequence>
<dbReference type="CDD" id="cd14003">
    <property type="entry name" value="STKc_AMPK-like"/>
    <property type="match status" value="1"/>
</dbReference>